<protein>
    <recommendedName>
        <fullName evidence="2">BZIP domain-containing protein</fullName>
    </recommendedName>
</protein>
<comment type="caution">
    <text evidence="3">The sequence shown here is derived from an EMBL/GenBank/DDBJ whole genome shotgun (WGS) entry which is preliminary data.</text>
</comment>
<feature type="compositionally biased region" description="Low complexity" evidence="1">
    <location>
        <begin position="72"/>
        <end position="81"/>
    </location>
</feature>
<name>A0AAD5H7F8_9CHLO</name>
<feature type="domain" description="BZIP" evidence="2">
    <location>
        <begin position="105"/>
        <end position="168"/>
    </location>
</feature>
<dbReference type="AlphaFoldDB" id="A0AAD5H7F8"/>
<feature type="compositionally biased region" description="Low complexity" evidence="1">
    <location>
        <begin position="40"/>
        <end position="62"/>
    </location>
</feature>
<sequence length="377" mass="38876">MLPVLQLNSLQDDVAVALRRTLYDTQREIIRAVEAGVLSRGSGDAAGTASGGRRTTSDSGGAASDGEERQRSGGAASGSAATDAHHQRDECLVDEAELAGLSAKERELAIKRAKNREAARRSRERKVERIQGLQGEVDALRSNNFVLLKCIEEVAQKALAARAERKQLQDKLSQLQSQAAAPQPAAAGPSSAACTPPAAQRAAALERDLRQLEAGSQTRLLLPHWPGSGDGAAAAVSAPAAMLYHPRPHLPTSAELRRQLQEAVAGGLGSGGGGGSGGSSGHNSAGSSGEKKAADREHHLHPSPPRVHSMLLESAAAAGLQQQVQPHAALLQLRQEGQGLLRSCSAPGGLLAGAAAAVSMVDGSGAPMLDWFRGVAA</sequence>
<dbReference type="InterPro" id="IPR046347">
    <property type="entry name" value="bZIP_sf"/>
</dbReference>
<feature type="region of interest" description="Disordered" evidence="1">
    <location>
        <begin position="40"/>
        <end position="88"/>
    </location>
</feature>
<dbReference type="EMBL" id="JADXDR010000043">
    <property type="protein sequence ID" value="KAI7843080.1"/>
    <property type="molecule type" value="Genomic_DNA"/>
</dbReference>
<evidence type="ECO:0000313" key="4">
    <source>
        <dbReference type="Proteomes" id="UP001205105"/>
    </source>
</evidence>
<dbReference type="SUPFAM" id="SSF57959">
    <property type="entry name" value="Leucine zipper domain"/>
    <property type="match status" value="1"/>
</dbReference>
<feature type="compositionally biased region" description="Gly residues" evidence="1">
    <location>
        <begin position="266"/>
        <end position="280"/>
    </location>
</feature>
<dbReference type="Pfam" id="PF00170">
    <property type="entry name" value="bZIP_1"/>
    <property type="match status" value="1"/>
</dbReference>
<feature type="compositionally biased region" description="Basic and acidic residues" evidence="1">
    <location>
        <begin position="289"/>
        <end position="300"/>
    </location>
</feature>
<dbReference type="Gene3D" id="3.30.160.60">
    <property type="entry name" value="Classic Zinc Finger"/>
    <property type="match status" value="1"/>
</dbReference>
<dbReference type="InterPro" id="IPR004827">
    <property type="entry name" value="bZIP"/>
</dbReference>
<accession>A0AAD5H7F8</accession>
<feature type="region of interest" description="Disordered" evidence="1">
    <location>
        <begin position="173"/>
        <end position="198"/>
    </location>
</feature>
<gene>
    <name evidence="3" type="ORF">COHA_003251</name>
</gene>
<proteinExistence type="predicted"/>
<evidence type="ECO:0000259" key="2">
    <source>
        <dbReference type="PROSITE" id="PS50217"/>
    </source>
</evidence>
<evidence type="ECO:0000313" key="3">
    <source>
        <dbReference type="EMBL" id="KAI7843080.1"/>
    </source>
</evidence>
<reference evidence="3" key="1">
    <citation type="submission" date="2020-11" db="EMBL/GenBank/DDBJ databases">
        <title>Chlorella ohadii genome sequencing and assembly.</title>
        <authorList>
            <person name="Murik O."/>
            <person name="Treves H."/>
            <person name="Kedem I."/>
            <person name="Shotland Y."/>
            <person name="Kaplan A."/>
        </authorList>
    </citation>
    <scope>NUCLEOTIDE SEQUENCE</scope>
    <source>
        <strain evidence="3">1</strain>
    </source>
</reference>
<feature type="region of interest" description="Disordered" evidence="1">
    <location>
        <begin position="265"/>
        <end position="306"/>
    </location>
</feature>
<dbReference type="PROSITE" id="PS00036">
    <property type="entry name" value="BZIP_BASIC"/>
    <property type="match status" value="1"/>
</dbReference>
<keyword evidence="4" id="KW-1185">Reference proteome</keyword>
<dbReference type="PROSITE" id="PS50217">
    <property type="entry name" value="BZIP"/>
    <property type="match status" value="1"/>
</dbReference>
<organism evidence="3 4">
    <name type="scientific">Chlorella ohadii</name>
    <dbReference type="NCBI Taxonomy" id="2649997"/>
    <lineage>
        <taxon>Eukaryota</taxon>
        <taxon>Viridiplantae</taxon>
        <taxon>Chlorophyta</taxon>
        <taxon>core chlorophytes</taxon>
        <taxon>Trebouxiophyceae</taxon>
        <taxon>Chlorellales</taxon>
        <taxon>Chlorellaceae</taxon>
        <taxon>Chlorella clade</taxon>
        <taxon>Chlorella</taxon>
    </lineage>
</organism>
<dbReference type="SMART" id="SM00338">
    <property type="entry name" value="BRLZ"/>
    <property type="match status" value="1"/>
</dbReference>
<dbReference type="Proteomes" id="UP001205105">
    <property type="component" value="Unassembled WGS sequence"/>
</dbReference>
<evidence type="ECO:0000256" key="1">
    <source>
        <dbReference type="SAM" id="MobiDB-lite"/>
    </source>
</evidence>
<dbReference type="GO" id="GO:0003700">
    <property type="term" value="F:DNA-binding transcription factor activity"/>
    <property type="evidence" value="ECO:0007669"/>
    <property type="project" value="InterPro"/>
</dbReference>